<protein>
    <submittedName>
        <fullName evidence="1">Uncharacterized protein</fullName>
    </submittedName>
</protein>
<dbReference type="EMBL" id="JABRWJ010000001">
    <property type="protein sequence ID" value="NRF65492.1"/>
    <property type="molecule type" value="Genomic_DNA"/>
</dbReference>
<sequence length="85" mass="9317">MQYPSTSAAEPQAVLSFVNGDVWVGRPDLPGGRRFRSVFGHVVEVLDDGRVRRVGAQLSYAQPWLLVNAPLERVIERALGSDPEG</sequence>
<reference evidence="1 2" key="1">
    <citation type="submission" date="2020-05" db="EMBL/GenBank/DDBJ databases">
        <title>Aquincola sp. isolate from soil.</title>
        <authorList>
            <person name="Han J."/>
            <person name="Kim D.-U."/>
        </authorList>
    </citation>
    <scope>NUCLEOTIDE SEQUENCE [LARGE SCALE GENOMIC DNA]</scope>
    <source>
        <strain evidence="1 2">S2</strain>
    </source>
</reference>
<comment type="caution">
    <text evidence="1">The sequence shown here is derived from an EMBL/GenBank/DDBJ whole genome shotgun (WGS) entry which is preliminary data.</text>
</comment>
<accession>A0ABX2ECH1</accession>
<keyword evidence="2" id="KW-1185">Reference proteome</keyword>
<gene>
    <name evidence="1" type="ORF">HLB44_00705</name>
</gene>
<proteinExistence type="predicted"/>
<evidence type="ECO:0000313" key="2">
    <source>
        <dbReference type="Proteomes" id="UP000737171"/>
    </source>
</evidence>
<organism evidence="1 2">
    <name type="scientific">Pseudaquabacterium terrae</name>
    <dbReference type="NCBI Taxonomy" id="2732868"/>
    <lineage>
        <taxon>Bacteria</taxon>
        <taxon>Pseudomonadati</taxon>
        <taxon>Pseudomonadota</taxon>
        <taxon>Betaproteobacteria</taxon>
        <taxon>Burkholderiales</taxon>
        <taxon>Sphaerotilaceae</taxon>
        <taxon>Pseudaquabacterium</taxon>
    </lineage>
</organism>
<name>A0ABX2ECH1_9BURK</name>
<dbReference type="RefSeq" id="WP_173119587.1">
    <property type="nucleotide sequence ID" value="NZ_JABRWJ010000001.1"/>
</dbReference>
<evidence type="ECO:0000313" key="1">
    <source>
        <dbReference type="EMBL" id="NRF65492.1"/>
    </source>
</evidence>
<dbReference type="Proteomes" id="UP000737171">
    <property type="component" value="Unassembled WGS sequence"/>
</dbReference>